<evidence type="ECO:0000313" key="6">
    <source>
        <dbReference type="EMBL" id="KAG8377302.1"/>
    </source>
</evidence>
<comment type="cofactor">
    <cofactor evidence="1">
        <name>pyridoxal 5'-phosphate</name>
        <dbReference type="ChEBI" id="CHEBI:597326"/>
    </cofactor>
</comment>
<proteinExistence type="predicted"/>
<evidence type="ECO:0000259" key="5">
    <source>
        <dbReference type="Pfam" id="PF04864"/>
    </source>
</evidence>
<protein>
    <submittedName>
        <fullName evidence="6">Uncharacterized protein</fullName>
    </submittedName>
</protein>
<dbReference type="Gene3D" id="3.40.640.10">
    <property type="entry name" value="Type I PLP-dependent aspartate aminotransferase-like (Major domain)"/>
    <property type="match status" value="1"/>
</dbReference>
<evidence type="ECO:0000313" key="7">
    <source>
        <dbReference type="Proteomes" id="UP000826271"/>
    </source>
</evidence>
<dbReference type="InterPro" id="IPR015424">
    <property type="entry name" value="PyrdxlP-dep_Trfase"/>
</dbReference>
<dbReference type="InterPro" id="IPR015421">
    <property type="entry name" value="PyrdxlP-dep_Trfase_major"/>
</dbReference>
<feature type="domain" description="Alliinase C-terminal" evidence="5">
    <location>
        <begin position="106"/>
        <end position="204"/>
    </location>
</feature>
<dbReference type="SUPFAM" id="SSF53383">
    <property type="entry name" value="PLP-dependent transferases"/>
    <property type="match status" value="1"/>
</dbReference>
<dbReference type="Pfam" id="PF04863">
    <property type="entry name" value="EGF_alliinase"/>
    <property type="match status" value="1"/>
</dbReference>
<reference evidence="6" key="1">
    <citation type="submission" date="2019-10" db="EMBL/GenBank/DDBJ databases">
        <authorList>
            <person name="Zhang R."/>
            <person name="Pan Y."/>
            <person name="Wang J."/>
            <person name="Ma R."/>
            <person name="Yu S."/>
        </authorList>
    </citation>
    <scope>NUCLEOTIDE SEQUENCE</scope>
    <source>
        <strain evidence="6">LA-IB0</strain>
        <tissue evidence="6">Leaf</tissue>
    </source>
</reference>
<keyword evidence="3" id="KW-1133">Transmembrane helix</keyword>
<keyword evidence="2" id="KW-0808">Transferase</keyword>
<dbReference type="EMBL" id="WHWC01000008">
    <property type="protein sequence ID" value="KAG8377302.1"/>
    <property type="molecule type" value="Genomic_DNA"/>
</dbReference>
<evidence type="ECO:0000256" key="2">
    <source>
        <dbReference type="ARBA" id="ARBA00022576"/>
    </source>
</evidence>
<feature type="transmembrane region" description="Helical" evidence="3">
    <location>
        <begin position="208"/>
        <end position="230"/>
    </location>
</feature>
<dbReference type="GO" id="GO:0016846">
    <property type="term" value="F:carbon-sulfur lyase activity"/>
    <property type="evidence" value="ECO:0007669"/>
    <property type="project" value="InterPro"/>
</dbReference>
<dbReference type="GO" id="GO:0008483">
    <property type="term" value="F:transaminase activity"/>
    <property type="evidence" value="ECO:0007669"/>
    <property type="project" value="UniProtKB-KW"/>
</dbReference>
<dbReference type="InterPro" id="IPR037029">
    <property type="entry name" value="Alliinase_N_sf"/>
</dbReference>
<comment type="caution">
    <text evidence="6">The sequence shown here is derived from an EMBL/GenBank/DDBJ whole genome shotgun (WGS) entry which is preliminary data.</text>
</comment>
<keyword evidence="7" id="KW-1185">Reference proteome</keyword>
<evidence type="ECO:0000259" key="4">
    <source>
        <dbReference type="Pfam" id="PF04863"/>
    </source>
</evidence>
<keyword evidence="3" id="KW-0472">Membrane</keyword>
<organism evidence="6 7">
    <name type="scientific">Buddleja alternifolia</name>
    <dbReference type="NCBI Taxonomy" id="168488"/>
    <lineage>
        <taxon>Eukaryota</taxon>
        <taxon>Viridiplantae</taxon>
        <taxon>Streptophyta</taxon>
        <taxon>Embryophyta</taxon>
        <taxon>Tracheophyta</taxon>
        <taxon>Spermatophyta</taxon>
        <taxon>Magnoliopsida</taxon>
        <taxon>eudicotyledons</taxon>
        <taxon>Gunneridae</taxon>
        <taxon>Pentapetalae</taxon>
        <taxon>asterids</taxon>
        <taxon>lamiids</taxon>
        <taxon>Lamiales</taxon>
        <taxon>Scrophulariaceae</taxon>
        <taxon>Buddlejeae</taxon>
        <taxon>Buddleja</taxon>
    </lineage>
</organism>
<accession>A0AAV6XA84</accession>
<evidence type="ECO:0000256" key="3">
    <source>
        <dbReference type="SAM" id="Phobius"/>
    </source>
</evidence>
<evidence type="ECO:0000256" key="1">
    <source>
        <dbReference type="ARBA" id="ARBA00001933"/>
    </source>
</evidence>
<dbReference type="InterPro" id="IPR006948">
    <property type="entry name" value="Alliinase_C"/>
</dbReference>
<keyword evidence="3" id="KW-0812">Transmembrane</keyword>
<feature type="transmembrane region" description="Helical" evidence="3">
    <location>
        <begin position="167"/>
        <end position="188"/>
    </location>
</feature>
<feature type="domain" description="Alliinase EGF-like" evidence="4">
    <location>
        <begin position="33"/>
        <end position="67"/>
    </location>
</feature>
<dbReference type="InterPro" id="IPR006947">
    <property type="entry name" value="EGF_alliinase"/>
</dbReference>
<keyword evidence="2" id="KW-0032">Aminotransferase</keyword>
<name>A0AAV6XA84_9LAMI</name>
<dbReference type="Gene3D" id="2.10.25.30">
    <property type="entry name" value="EGF-like, alliinase"/>
    <property type="match status" value="2"/>
</dbReference>
<sequence>MVNKIRISCCNVYLLASIALNVFFIRNSYLGRHGIAYLDGFVENGKPICECNTCYAASDCSVFTPDCAADADGIISTVYTVNPCKIPMYAGVVETLTLAFLYVKCSGNPLFLEPFWMQHAASSAVLVTGWHRMGYTFSDKSFISQELEHHIRRVHAIARNAVTKGKYIVFGVGSTQLLGAAVFALSMNTSSPASVVATAPYYPVRCNHMHPIALCDFSLIRLGIIIYLIFHPT</sequence>
<dbReference type="Pfam" id="PF04864">
    <property type="entry name" value="Alliinase_C"/>
    <property type="match status" value="1"/>
</dbReference>
<dbReference type="AlphaFoldDB" id="A0AAV6XA84"/>
<gene>
    <name evidence="6" type="ORF">BUALT_Bualt08G0015100</name>
</gene>
<dbReference type="Proteomes" id="UP000826271">
    <property type="component" value="Unassembled WGS sequence"/>
</dbReference>